<dbReference type="PANTHER" id="PTHR13440:SF7">
    <property type="entry name" value="BLOC-1 RELATED COMPLEX SUBUNIT 6"/>
    <property type="match status" value="1"/>
</dbReference>
<evidence type="ECO:0000313" key="3">
    <source>
        <dbReference type="EMBL" id="CDG68070.1"/>
    </source>
</evidence>
<proteinExistence type="evidence at transcript level"/>
<dbReference type="InterPro" id="IPR046465">
    <property type="entry name" value="BORCS6_C"/>
</dbReference>
<sequence length="160" mass="18076">MATKVSTSEEKSFMSSSSEEELILNTEKSYISSSSEDDMYLPCTDHVKRSCGTILPTVDPTVIKELEEQAKHTQVNLEKMILFLSNELRNITKISLESVETYCNTISNTHTEVESSIRSMYGLIAKCEELDQKMKPVAELALQVQNIKQSVDILEQLYNS</sequence>
<gene>
    <name evidence="3" type="primary">C17orf59</name>
</gene>
<evidence type="ECO:0000259" key="2">
    <source>
        <dbReference type="Pfam" id="PF10157"/>
    </source>
</evidence>
<dbReference type="GO" id="GO:0099078">
    <property type="term" value="C:BORC complex"/>
    <property type="evidence" value="ECO:0007669"/>
    <property type="project" value="TreeGrafter"/>
</dbReference>
<name>T2M827_HYDVU</name>
<feature type="domain" description="BLOC-1-related complex subunit 6 C-terminal helix" evidence="2">
    <location>
        <begin position="56"/>
        <end position="155"/>
    </location>
</feature>
<dbReference type="AlphaFoldDB" id="T2M827"/>
<dbReference type="OMA" id="AMMARCE"/>
<dbReference type="EMBL" id="HAAD01001838">
    <property type="protein sequence ID" value="CDG68070.1"/>
    <property type="molecule type" value="mRNA"/>
</dbReference>
<dbReference type="PANTHER" id="PTHR13440">
    <property type="entry name" value="BLOC-1 RELATED COMPLEX SUBUNIT 6"/>
    <property type="match status" value="1"/>
</dbReference>
<protein>
    <submittedName>
        <fullName evidence="3">Uncharacterized protein C17orf59</fullName>
    </submittedName>
</protein>
<feature type="region of interest" description="Disordered" evidence="1">
    <location>
        <begin position="1"/>
        <end position="20"/>
    </location>
</feature>
<evidence type="ECO:0000256" key="1">
    <source>
        <dbReference type="SAM" id="MobiDB-lite"/>
    </source>
</evidence>
<dbReference type="Pfam" id="PF10157">
    <property type="entry name" value="BORCS6"/>
    <property type="match status" value="1"/>
</dbReference>
<reference evidence="3" key="1">
    <citation type="journal article" date="2013" name="Genome Biol. Evol.">
        <title>Punctuated emergences of genetic and phenotypic innovations in eumetazoan, bilaterian, euteleostome, and hominidae ancestors.</title>
        <authorList>
            <person name="Wenger Y."/>
            <person name="Galliot B."/>
        </authorList>
    </citation>
    <scope>NUCLEOTIDE SEQUENCE</scope>
    <source>
        <tissue evidence="3">Whole animals</tissue>
    </source>
</reference>
<dbReference type="InterPro" id="IPR019314">
    <property type="entry name" value="BORCS6"/>
</dbReference>
<dbReference type="GO" id="GO:0032418">
    <property type="term" value="P:lysosome localization"/>
    <property type="evidence" value="ECO:0007669"/>
    <property type="project" value="TreeGrafter"/>
</dbReference>
<organism evidence="3">
    <name type="scientific">Hydra vulgaris</name>
    <name type="common">Hydra</name>
    <name type="synonym">Hydra attenuata</name>
    <dbReference type="NCBI Taxonomy" id="6087"/>
    <lineage>
        <taxon>Eukaryota</taxon>
        <taxon>Metazoa</taxon>
        <taxon>Cnidaria</taxon>
        <taxon>Hydrozoa</taxon>
        <taxon>Hydroidolina</taxon>
        <taxon>Anthoathecata</taxon>
        <taxon>Aplanulata</taxon>
        <taxon>Hydridae</taxon>
        <taxon>Hydra</taxon>
    </lineage>
</organism>
<accession>T2M827</accession>